<accession>A0AAV6JR16</accession>
<keyword evidence="3" id="KW-1185">Reference proteome</keyword>
<protein>
    <submittedName>
        <fullName evidence="2">Uncharacterized protein</fullName>
    </submittedName>
</protein>
<proteinExistence type="predicted"/>
<reference evidence="2" key="1">
    <citation type="submission" date="2020-08" db="EMBL/GenBank/DDBJ databases">
        <title>Plant Genome Project.</title>
        <authorList>
            <person name="Zhang R.-G."/>
        </authorList>
    </citation>
    <scope>NUCLEOTIDE SEQUENCE</scope>
    <source>
        <strain evidence="2">WSP0</strain>
        <tissue evidence="2">Leaf</tissue>
    </source>
</reference>
<evidence type="ECO:0000313" key="3">
    <source>
        <dbReference type="Proteomes" id="UP000823749"/>
    </source>
</evidence>
<feature type="region of interest" description="Disordered" evidence="1">
    <location>
        <begin position="197"/>
        <end position="225"/>
    </location>
</feature>
<name>A0AAV6JR16_9ERIC</name>
<dbReference type="Proteomes" id="UP000823749">
    <property type="component" value="Chromosome 7"/>
</dbReference>
<gene>
    <name evidence="2" type="ORF">RHGRI_022198</name>
</gene>
<evidence type="ECO:0000313" key="2">
    <source>
        <dbReference type="EMBL" id="KAG5542590.1"/>
    </source>
</evidence>
<organism evidence="2 3">
    <name type="scientific">Rhododendron griersonianum</name>
    <dbReference type="NCBI Taxonomy" id="479676"/>
    <lineage>
        <taxon>Eukaryota</taxon>
        <taxon>Viridiplantae</taxon>
        <taxon>Streptophyta</taxon>
        <taxon>Embryophyta</taxon>
        <taxon>Tracheophyta</taxon>
        <taxon>Spermatophyta</taxon>
        <taxon>Magnoliopsida</taxon>
        <taxon>eudicotyledons</taxon>
        <taxon>Gunneridae</taxon>
        <taxon>Pentapetalae</taxon>
        <taxon>asterids</taxon>
        <taxon>Ericales</taxon>
        <taxon>Ericaceae</taxon>
        <taxon>Ericoideae</taxon>
        <taxon>Rhodoreae</taxon>
        <taxon>Rhododendron</taxon>
    </lineage>
</organism>
<evidence type="ECO:0000256" key="1">
    <source>
        <dbReference type="SAM" id="MobiDB-lite"/>
    </source>
</evidence>
<dbReference type="AlphaFoldDB" id="A0AAV6JR16"/>
<sequence>MVGYNNYTNDNLVNPFGRQVKAELASIDTRMMWCNTSGSILSNGPGVLKKEQERKVPPLSTLESLFGALNEEEFDGDCMFSILYENSPTLSGKVDESDEGKGRQSDLVSSGEKLVEHVYEALNGDTFDRCGTWAVGHDDQTSVVGEDSHGGDQLSTSYHQENEYLLVHGHKMDGRFLKDGRSFSSFGFTSKQNADWKYKKAKGSEDPSTEDGSSPTIVEPRNKMSDVFAPPTNRAPCNATVPEDCNYQPEDLYDVRRLAVPWHIRLGFSLHLVS</sequence>
<dbReference type="EMBL" id="JACTNZ010000007">
    <property type="protein sequence ID" value="KAG5542590.1"/>
    <property type="molecule type" value="Genomic_DNA"/>
</dbReference>
<comment type="caution">
    <text evidence="2">The sequence shown here is derived from an EMBL/GenBank/DDBJ whole genome shotgun (WGS) entry which is preliminary data.</text>
</comment>